<organism evidence="1 2">
    <name type="scientific">Latilactobacillus sakei</name>
    <name type="common">Lactobacillus sakei</name>
    <dbReference type="NCBI Taxonomy" id="1599"/>
    <lineage>
        <taxon>Bacteria</taxon>
        <taxon>Bacillati</taxon>
        <taxon>Bacillota</taxon>
        <taxon>Bacilli</taxon>
        <taxon>Lactobacillales</taxon>
        <taxon>Lactobacillaceae</taxon>
        <taxon>Latilactobacillus</taxon>
    </lineage>
</organism>
<proteinExistence type="predicted"/>
<dbReference type="GO" id="GO:0050308">
    <property type="term" value="F:sugar-phosphatase activity"/>
    <property type="evidence" value="ECO:0007669"/>
    <property type="project" value="UniProtKB-EC"/>
</dbReference>
<dbReference type="PANTHER" id="PTHR10000:SF53">
    <property type="entry name" value="5-AMINO-6-(5-PHOSPHO-D-RIBITYLAMINO)URACIL PHOSPHATASE YBJI-RELATED"/>
    <property type="match status" value="1"/>
</dbReference>
<dbReference type="InterPro" id="IPR006379">
    <property type="entry name" value="HAD-SF_hydro_IIB"/>
</dbReference>
<dbReference type="GO" id="GO:0000287">
    <property type="term" value="F:magnesium ion binding"/>
    <property type="evidence" value="ECO:0007669"/>
    <property type="project" value="TreeGrafter"/>
</dbReference>
<dbReference type="PANTHER" id="PTHR10000">
    <property type="entry name" value="PHOSPHOSERINE PHOSPHATASE"/>
    <property type="match status" value="1"/>
</dbReference>
<dbReference type="Gene3D" id="3.30.1240.10">
    <property type="match status" value="1"/>
</dbReference>
<dbReference type="InterPro" id="IPR023214">
    <property type="entry name" value="HAD_sf"/>
</dbReference>
<dbReference type="EMBL" id="OKRC01000003">
    <property type="protein sequence ID" value="SPE20523.1"/>
    <property type="molecule type" value="Genomic_DNA"/>
</dbReference>
<reference evidence="1 2" key="1">
    <citation type="submission" date="2018-02" db="EMBL/GenBank/DDBJ databases">
        <authorList>
            <person name="Rodrigo-Torres L."/>
            <person name="Arahal R. D."/>
            <person name="Lucena T."/>
        </authorList>
    </citation>
    <scope>NUCLEOTIDE SEQUENCE [LARGE SCALE GENOMIC DNA]</scope>
    <source>
        <strain evidence="1 2">CECT 9267</strain>
    </source>
</reference>
<dbReference type="NCBIfam" id="TIGR00099">
    <property type="entry name" value="Cof-subfamily"/>
    <property type="match status" value="1"/>
</dbReference>
<dbReference type="AlphaFoldDB" id="A0A094XXE1"/>
<dbReference type="NCBIfam" id="TIGR01484">
    <property type="entry name" value="HAD-SF-IIB"/>
    <property type="match status" value="1"/>
</dbReference>
<sequence>MTVKLIASDMDHTLLNESGQLPPNFEQVVKQLTAKGIIFTAASGRPLYTLKQMFANLENDMCLVGDNGGVISYQGDIIFKSLLPLTDYQRMVAFVNESQTGIGMICGMDAVYIEEQYQALDATFRQFYAEIKYVPDLTKVSVEADKFTVYFPEANSRDFYEQIYGPTFGADYSVAVAGVEWVDIMNKGIDKGHAMRFLANHFNISTAEMMAFGDTYNDKEMLQTVKYSYLMGNADDDMLQYATYRADTNENYGVLQEIEKLL</sequence>
<dbReference type="SFLD" id="SFLDG01140">
    <property type="entry name" value="C2.B:_Phosphomannomutase_and_P"/>
    <property type="match status" value="1"/>
</dbReference>
<evidence type="ECO:0000313" key="1">
    <source>
        <dbReference type="EMBL" id="SPE20523.1"/>
    </source>
</evidence>
<dbReference type="SUPFAM" id="SSF56784">
    <property type="entry name" value="HAD-like"/>
    <property type="match status" value="1"/>
</dbReference>
<dbReference type="InterPro" id="IPR036412">
    <property type="entry name" value="HAD-like_sf"/>
</dbReference>
<dbReference type="Gene3D" id="3.40.50.1000">
    <property type="entry name" value="HAD superfamily/HAD-like"/>
    <property type="match status" value="1"/>
</dbReference>
<accession>A0A094XXE1</accession>
<name>A0A094XXE1_LATSK</name>
<comment type="caution">
    <text evidence="1">The sequence shown here is derived from an EMBL/GenBank/DDBJ whole genome shotgun (WGS) entry which is preliminary data.</text>
</comment>
<dbReference type="SFLD" id="SFLDS00003">
    <property type="entry name" value="Haloacid_Dehalogenase"/>
    <property type="match status" value="1"/>
</dbReference>
<dbReference type="Pfam" id="PF08282">
    <property type="entry name" value="Hydrolase_3"/>
    <property type="match status" value="1"/>
</dbReference>
<protein>
    <submittedName>
        <fullName evidence="1">Sugar phosphatase YbiV</fullName>
        <ecNumber evidence="1">3.1.3.23</ecNumber>
    </submittedName>
</protein>
<keyword evidence="1" id="KW-0378">Hydrolase</keyword>
<dbReference type="InterPro" id="IPR000150">
    <property type="entry name" value="Cof"/>
</dbReference>
<dbReference type="GO" id="GO:0005829">
    <property type="term" value="C:cytosol"/>
    <property type="evidence" value="ECO:0007669"/>
    <property type="project" value="TreeGrafter"/>
</dbReference>
<evidence type="ECO:0000313" key="2">
    <source>
        <dbReference type="Proteomes" id="UP000239650"/>
    </source>
</evidence>
<dbReference type="Proteomes" id="UP000239650">
    <property type="component" value="Unassembled WGS sequence"/>
</dbReference>
<dbReference type="GeneID" id="57132338"/>
<dbReference type="RefSeq" id="WP_016265474.1">
    <property type="nucleotide sequence ID" value="NZ_BJLN01000002.1"/>
</dbReference>
<dbReference type="EC" id="3.1.3.23" evidence="1"/>
<gene>
    <name evidence="1" type="primary">ybiV_1</name>
    <name evidence="1" type="ORF">LAS9267_00911</name>
</gene>